<dbReference type="InterPro" id="IPR059019">
    <property type="entry name" value="WHD_CapW"/>
</dbReference>
<dbReference type="PROSITE" id="PS52050">
    <property type="entry name" value="WYL"/>
    <property type="match status" value="1"/>
</dbReference>
<dbReference type="PANTHER" id="PTHR34580">
    <property type="match status" value="1"/>
</dbReference>
<dbReference type="InterPro" id="IPR016634">
    <property type="entry name" value="CapW-like"/>
</dbReference>
<evidence type="ECO:0000313" key="5">
    <source>
        <dbReference type="Proteomes" id="UP000646152"/>
    </source>
</evidence>
<evidence type="ECO:0000313" key="4">
    <source>
        <dbReference type="EMBL" id="GGB45599.1"/>
    </source>
</evidence>
<protein>
    <submittedName>
        <fullName evidence="4">WYL domain-containing protein</fullName>
    </submittedName>
</protein>
<dbReference type="Pfam" id="PF13280">
    <property type="entry name" value="WYL"/>
    <property type="match status" value="1"/>
</dbReference>
<reference evidence="5" key="1">
    <citation type="journal article" date="2019" name="Int. J. Syst. Evol. Microbiol.">
        <title>The Global Catalogue of Microorganisms (GCM) 10K type strain sequencing project: providing services to taxonomists for standard genome sequencing and annotation.</title>
        <authorList>
            <consortium name="The Broad Institute Genomics Platform"/>
            <consortium name="The Broad Institute Genome Sequencing Center for Infectious Disease"/>
            <person name="Wu L."/>
            <person name="Ma J."/>
        </authorList>
    </citation>
    <scope>NUCLEOTIDE SEQUENCE [LARGE SCALE GENOMIC DNA]</scope>
    <source>
        <strain evidence="5">CGMCC 1.15923</strain>
    </source>
</reference>
<accession>A0ABQ1IM12</accession>
<dbReference type="InterPro" id="IPR026881">
    <property type="entry name" value="WYL_dom"/>
</dbReference>
<feature type="domain" description="DNA-binding transcriptional repressor CapW C-terminal dimerisation" evidence="2">
    <location>
        <begin position="204"/>
        <end position="273"/>
    </location>
</feature>
<evidence type="ECO:0000259" key="3">
    <source>
        <dbReference type="Pfam" id="PF26109"/>
    </source>
</evidence>
<evidence type="ECO:0000259" key="1">
    <source>
        <dbReference type="Pfam" id="PF13280"/>
    </source>
</evidence>
<dbReference type="PIRSF" id="PIRSF015558">
    <property type="entry name" value="Txn_reg_DeoR_prd"/>
    <property type="match status" value="1"/>
</dbReference>
<gene>
    <name evidence="4" type="ORF">GCM10011502_18640</name>
</gene>
<dbReference type="InterPro" id="IPR059020">
    <property type="entry name" value="CapW_CTD"/>
</dbReference>
<dbReference type="InterPro" id="IPR051534">
    <property type="entry name" value="CBASS_pafABC_assoc_protein"/>
</dbReference>
<dbReference type="PANTHER" id="PTHR34580:SF3">
    <property type="entry name" value="PROTEIN PAFB"/>
    <property type="match status" value="1"/>
</dbReference>
<keyword evidence="5" id="KW-1185">Reference proteome</keyword>
<organism evidence="4 5">
    <name type="scientific">Oceanisphaera marina</name>
    <dbReference type="NCBI Taxonomy" id="2017550"/>
    <lineage>
        <taxon>Bacteria</taxon>
        <taxon>Pseudomonadati</taxon>
        <taxon>Pseudomonadota</taxon>
        <taxon>Gammaproteobacteria</taxon>
        <taxon>Aeromonadales</taxon>
        <taxon>Aeromonadaceae</taxon>
        <taxon>Oceanisphaera</taxon>
    </lineage>
</organism>
<proteinExistence type="predicted"/>
<feature type="domain" description="WYL" evidence="1">
    <location>
        <begin position="117"/>
        <end position="182"/>
    </location>
</feature>
<comment type="caution">
    <text evidence="4">The sequence shown here is derived from an EMBL/GenBank/DDBJ whole genome shotgun (WGS) entry which is preliminary data.</text>
</comment>
<dbReference type="Proteomes" id="UP000646152">
    <property type="component" value="Unassembled WGS sequence"/>
</dbReference>
<dbReference type="EMBL" id="BMKE01000014">
    <property type="protein sequence ID" value="GGB45599.1"/>
    <property type="molecule type" value="Genomic_DNA"/>
</dbReference>
<dbReference type="RefSeq" id="WP_188629851.1">
    <property type="nucleotide sequence ID" value="NZ_BMKE01000014.1"/>
</dbReference>
<evidence type="ECO:0000259" key="2">
    <source>
        <dbReference type="Pfam" id="PF26107"/>
    </source>
</evidence>
<dbReference type="Pfam" id="PF26107">
    <property type="entry name" value="BrxR_CTD"/>
    <property type="match status" value="1"/>
</dbReference>
<feature type="domain" description="DNA-binding transcriptional repressor CapW winged helix-turn-helix" evidence="3">
    <location>
        <begin position="6"/>
        <end position="86"/>
    </location>
</feature>
<dbReference type="Pfam" id="PF26109">
    <property type="entry name" value="WHD_BrxR"/>
    <property type="match status" value="1"/>
</dbReference>
<sequence>MIKTTTERRFWLIELLANWEGRITNGHLQHYFQLGRQQASKVINQYQDAYADQLMYCASAKSFLPTPTFKPEYISIDVAEYLNWISGQSAHLPLADDKYQLAHAILAPPARKVSPHIMRPLVQAIRQGERLEVDYGAVSNPDNGGRIIVPIRFVNTGRRWHLRAWCEKAQDYRDFVLSRLHGIPSPEGKCLGPLPADTAWQTQLTLRFKPDPRLTDAQQAALIHDYDMTNGELILTTRAALAHYLLQEMQVNIKMLDGNPAAQQLILLNHDEIKPWLFT</sequence>
<name>A0ABQ1IM12_9GAMM</name>